<comment type="caution">
    <text evidence="1">The sequence shown here is derived from an EMBL/GenBank/DDBJ whole genome shotgun (WGS) entry which is preliminary data.</text>
</comment>
<protein>
    <submittedName>
        <fullName evidence="1">Uncharacterized protein</fullName>
    </submittedName>
</protein>
<reference evidence="1" key="1">
    <citation type="journal article" date="2015" name="Nature">
        <title>Complex archaea that bridge the gap between prokaryotes and eukaryotes.</title>
        <authorList>
            <person name="Spang A."/>
            <person name="Saw J.H."/>
            <person name="Jorgensen S.L."/>
            <person name="Zaremba-Niedzwiedzka K."/>
            <person name="Martijn J."/>
            <person name="Lind A.E."/>
            <person name="van Eijk R."/>
            <person name="Schleper C."/>
            <person name="Guy L."/>
            <person name="Ettema T.J."/>
        </authorList>
    </citation>
    <scope>NUCLEOTIDE SEQUENCE</scope>
</reference>
<dbReference type="AlphaFoldDB" id="A0A0F9TZL0"/>
<dbReference type="EMBL" id="LAZR01000231">
    <property type="protein sequence ID" value="KKN80447.1"/>
    <property type="molecule type" value="Genomic_DNA"/>
</dbReference>
<name>A0A0F9TZL0_9ZZZZ</name>
<accession>A0A0F9TZL0</accession>
<evidence type="ECO:0000313" key="1">
    <source>
        <dbReference type="EMBL" id="KKN80447.1"/>
    </source>
</evidence>
<proteinExistence type="predicted"/>
<gene>
    <name evidence="1" type="ORF">LCGC14_0330400</name>
</gene>
<sequence>MSVTVLNSRIHLVKDTGTAKFFRRKLGEPDVLTFWHAETGQWILALWVHKGRRIVEEIEDLGPNFEAVSPGFVNMIVSGYGSVDFKQKKKRILSKNRDTIRKQNENIAEDQERWDWLKKKTKDKLPIPYAYSTPISGGKIGTPRRVG</sequence>
<organism evidence="1">
    <name type="scientific">marine sediment metagenome</name>
    <dbReference type="NCBI Taxonomy" id="412755"/>
    <lineage>
        <taxon>unclassified sequences</taxon>
        <taxon>metagenomes</taxon>
        <taxon>ecological metagenomes</taxon>
    </lineage>
</organism>